<evidence type="ECO:0000313" key="6">
    <source>
        <dbReference type="Proteomes" id="UP000718281"/>
    </source>
</evidence>
<dbReference type="InterPro" id="IPR020904">
    <property type="entry name" value="Sc_DH/Rdtase_CS"/>
</dbReference>
<evidence type="ECO:0000259" key="4">
    <source>
        <dbReference type="SMART" id="SM00822"/>
    </source>
</evidence>
<feature type="domain" description="Ketoreductase" evidence="4">
    <location>
        <begin position="4"/>
        <end position="183"/>
    </location>
</feature>
<name>A0A934X6C0_9MICO</name>
<dbReference type="InterPro" id="IPR002347">
    <property type="entry name" value="SDR_fam"/>
</dbReference>
<dbReference type="PROSITE" id="PS00061">
    <property type="entry name" value="ADH_SHORT"/>
    <property type="match status" value="1"/>
</dbReference>
<dbReference type="Gene3D" id="3.40.50.720">
    <property type="entry name" value="NAD(P)-binding Rossmann-like Domain"/>
    <property type="match status" value="1"/>
</dbReference>
<dbReference type="SMART" id="SM00822">
    <property type="entry name" value="PKS_KR"/>
    <property type="match status" value="1"/>
</dbReference>
<dbReference type="InterPro" id="IPR036291">
    <property type="entry name" value="NAD(P)-bd_dom_sf"/>
</dbReference>
<evidence type="ECO:0000256" key="2">
    <source>
        <dbReference type="ARBA" id="ARBA00023002"/>
    </source>
</evidence>
<dbReference type="InterPro" id="IPR051687">
    <property type="entry name" value="Peroxisomal_Beta-Oxidation"/>
</dbReference>
<evidence type="ECO:0000256" key="3">
    <source>
        <dbReference type="RuleBase" id="RU000363"/>
    </source>
</evidence>
<comment type="caution">
    <text evidence="5">The sequence shown here is derived from an EMBL/GenBank/DDBJ whole genome shotgun (WGS) entry which is preliminary data.</text>
</comment>
<dbReference type="SUPFAM" id="SSF51735">
    <property type="entry name" value="NAD(P)-binding Rossmann-fold domains"/>
    <property type="match status" value="1"/>
</dbReference>
<dbReference type="PANTHER" id="PTHR45024">
    <property type="entry name" value="DEHYDROGENASES, SHORT CHAIN"/>
    <property type="match status" value="1"/>
</dbReference>
<keyword evidence="2" id="KW-0560">Oxidoreductase</keyword>
<dbReference type="Proteomes" id="UP000718281">
    <property type="component" value="Unassembled WGS sequence"/>
</dbReference>
<reference evidence="5 6" key="1">
    <citation type="submission" date="2020-10" db="EMBL/GenBank/DDBJ databases">
        <title>Connecting structure to function with the recovery of over 1000 high-quality activated sludge metagenome-assembled genomes encoding full-length rRNA genes using long-read sequencing.</title>
        <authorList>
            <person name="Singleton C.M."/>
            <person name="Petriglieri F."/>
            <person name="Kristensen J.M."/>
            <person name="Kirkegaard R.H."/>
            <person name="Michaelsen T.Y."/>
            <person name="Andersen M.H."/>
            <person name="Karst S.M."/>
            <person name="Dueholm M.S."/>
            <person name="Nielsen P.H."/>
            <person name="Albertsen M."/>
        </authorList>
    </citation>
    <scope>NUCLEOTIDE SEQUENCE [LARGE SCALE GENOMIC DNA]</scope>
    <source>
        <strain evidence="5">AalE_18-Q3-R2-46_BAT3C.188</strain>
    </source>
</reference>
<proteinExistence type="inferred from homology"/>
<dbReference type="GO" id="GO:0016491">
    <property type="term" value="F:oxidoreductase activity"/>
    <property type="evidence" value="ECO:0007669"/>
    <property type="project" value="UniProtKB-KW"/>
</dbReference>
<dbReference type="InterPro" id="IPR057326">
    <property type="entry name" value="KR_dom"/>
</dbReference>
<dbReference type="PRINTS" id="PR00081">
    <property type="entry name" value="GDHRDH"/>
</dbReference>
<dbReference type="Pfam" id="PF00106">
    <property type="entry name" value="adh_short"/>
    <property type="match status" value="1"/>
</dbReference>
<evidence type="ECO:0000256" key="1">
    <source>
        <dbReference type="ARBA" id="ARBA00006484"/>
    </source>
</evidence>
<accession>A0A934X6C0</accession>
<dbReference type="EMBL" id="JADIXZ010000006">
    <property type="protein sequence ID" value="MBK6302011.1"/>
    <property type="molecule type" value="Genomic_DNA"/>
</dbReference>
<evidence type="ECO:0000313" key="5">
    <source>
        <dbReference type="EMBL" id="MBK6302011.1"/>
    </source>
</evidence>
<dbReference type="AlphaFoldDB" id="A0A934X6C0"/>
<comment type="similarity">
    <text evidence="1 3">Belongs to the short-chain dehydrogenases/reductases (SDR) family.</text>
</comment>
<gene>
    <name evidence="5" type="ORF">IPF40_13550</name>
</gene>
<organism evidence="5 6">
    <name type="scientific">Candidatus Phosphoribacter hodrii</name>
    <dbReference type="NCBI Taxonomy" id="2953743"/>
    <lineage>
        <taxon>Bacteria</taxon>
        <taxon>Bacillati</taxon>
        <taxon>Actinomycetota</taxon>
        <taxon>Actinomycetes</taxon>
        <taxon>Micrococcales</taxon>
        <taxon>Dermatophilaceae</taxon>
        <taxon>Candidatus Phosphoribacter</taxon>
    </lineage>
</organism>
<sequence length="281" mass="28362">MTGRVVLITGAAGGLGRAHAHAFAALGAHVVLSDVTDPAAVAAEVTAAGGSALGVVAGVDTWEGAAVSVAAAVEAFGRLDVLVNNAGIIRDKSFAKATPEMIEAVLAVHLHGAFHMTKAAWPHLTERGGSIINTTSGSGLYGNFGQVNYAAAKAGLVGFTRSLALEGARAGIRANAIAPLAKSAMTETMMAPELLERLAPEWVSPLVTWLASDGCTATGNVYSVGAGRYARVATLEAPGVRFDHVPTIAELTEAAAAIDDLAGAVEPRSLADQIALVAPPA</sequence>
<dbReference type="PRINTS" id="PR00080">
    <property type="entry name" value="SDRFAMILY"/>
</dbReference>
<protein>
    <submittedName>
        <fullName evidence="5">SDR family NAD(P)-dependent oxidoreductase</fullName>
    </submittedName>
</protein>
<dbReference type="PANTHER" id="PTHR45024:SF2">
    <property type="entry name" value="SCP2 DOMAIN-CONTAINING PROTEIN"/>
    <property type="match status" value="1"/>
</dbReference>